<evidence type="ECO:0000256" key="8">
    <source>
        <dbReference type="ARBA" id="ARBA00022833"/>
    </source>
</evidence>
<dbReference type="InterPro" id="IPR024909">
    <property type="entry name" value="Cys-tRNA/MSH_ligase"/>
</dbReference>
<feature type="domain" description="Cysteinyl-tRNA synthetase class Ia DALR" evidence="14">
    <location>
        <begin position="353"/>
        <end position="416"/>
    </location>
</feature>
<keyword evidence="4 13" id="KW-0963">Cytoplasm</keyword>
<protein>
    <recommendedName>
        <fullName evidence="13">Cysteine--tRNA ligase</fullName>
        <ecNumber evidence="13">6.1.1.16</ecNumber>
    </recommendedName>
    <alternativeName>
        <fullName evidence="13">Cysteinyl-tRNA synthetase</fullName>
        <shortName evidence="13">CysRS</shortName>
    </alternativeName>
</protein>
<dbReference type="InterPro" id="IPR015803">
    <property type="entry name" value="Cys-tRNA-ligase"/>
</dbReference>
<evidence type="ECO:0000313" key="16">
    <source>
        <dbReference type="Proteomes" id="UP000603234"/>
    </source>
</evidence>
<comment type="catalytic activity">
    <reaction evidence="12 13">
        <text>tRNA(Cys) + L-cysteine + ATP = L-cysteinyl-tRNA(Cys) + AMP + diphosphate</text>
        <dbReference type="Rhea" id="RHEA:17773"/>
        <dbReference type="Rhea" id="RHEA-COMP:9661"/>
        <dbReference type="Rhea" id="RHEA-COMP:9679"/>
        <dbReference type="ChEBI" id="CHEBI:30616"/>
        <dbReference type="ChEBI" id="CHEBI:33019"/>
        <dbReference type="ChEBI" id="CHEBI:35235"/>
        <dbReference type="ChEBI" id="CHEBI:78442"/>
        <dbReference type="ChEBI" id="CHEBI:78517"/>
        <dbReference type="ChEBI" id="CHEBI:456215"/>
        <dbReference type="EC" id="6.1.1.16"/>
    </reaction>
</comment>
<dbReference type="Pfam" id="PF09190">
    <property type="entry name" value="DALR_2"/>
    <property type="match status" value="1"/>
</dbReference>
<evidence type="ECO:0000256" key="11">
    <source>
        <dbReference type="ARBA" id="ARBA00023146"/>
    </source>
</evidence>
<evidence type="ECO:0000256" key="10">
    <source>
        <dbReference type="ARBA" id="ARBA00022917"/>
    </source>
</evidence>
<keyword evidence="7 13" id="KW-0547">Nucleotide-binding</keyword>
<keyword evidence="16" id="KW-1185">Reference proteome</keyword>
<dbReference type="InterPro" id="IPR032678">
    <property type="entry name" value="tRNA-synt_1_cat_dom"/>
</dbReference>
<gene>
    <name evidence="13" type="primary">cysS</name>
    <name evidence="15" type="ORF">GH808_03860</name>
</gene>
<dbReference type="Gene3D" id="1.20.120.1910">
    <property type="entry name" value="Cysteine-tRNA ligase, C-terminal anti-codon recognition domain"/>
    <property type="match status" value="1"/>
</dbReference>
<name>A0ABR6WSH0_9FIRM</name>
<dbReference type="PRINTS" id="PR00983">
    <property type="entry name" value="TRNASYNTHCYS"/>
</dbReference>
<evidence type="ECO:0000256" key="6">
    <source>
        <dbReference type="ARBA" id="ARBA00022723"/>
    </source>
</evidence>
<dbReference type="Pfam" id="PF01406">
    <property type="entry name" value="tRNA-synt_1e"/>
    <property type="match status" value="1"/>
</dbReference>
<dbReference type="Pfam" id="PF23493">
    <property type="entry name" value="CysS_C"/>
    <property type="match status" value="1"/>
</dbReference>
<dbReference type="InterPro" id="IPR009080">
    <property type="entry name" value="tRNAsynth_Ia_anticodon-bd"/>
</dbReference>
<keyword evidence="11 13" id="KW-0030">Aminoacyl-tRNA synthetase</keyword>
<feature type="short sequence motif" description="'KMSKS' region" evidence="13">
    <location>
        <begin position="264"/>
        <end position="268"/>
    </location>
</feature>
<comment type="subunit">
    <text evidence="3 13">Monomer.</text>
</comment>
<evidence type="ECO:0000256" key="4">
    <source>
        <dbReference type="ARBA" id="ARBA00022490"/>
    </source>
</evidence>
<keyword evidence="10 13" id="KW-0648">Protein biosynthesis</keyword>
<dbReference type="SUPFAM" id="SSF52374">
    <property type="entry name" value="Nucleotidylyl transferase"/>
    <property type="match status" value="1"/>
</dbReference>
<comment type="subcellular location">
    <subcellularLocation>
        <location evidence="1 13">Cytoplasm</location>
    </subcellularLocation>
</comment>
<feature type="binding site" evidence="13">
    <location>
        <position position="236"/>
    </location>
    <ligand>
        <name>Zn(2+)</name>
        <dbReference type="ChEBI" id="CHEBI:29105"/>
    </ligand>
</feature>
<dbReference type="PANTHER" id="PTHR10890:SF3">
    <property type="entry name" value="CYSTEINE--TRNA LIGASE, CYTOPLASMIC"/>
    <property type="match status" value="1"/>
</dbReference>
<dbReference type="RefSeq" id="WP_186841485.1">
    <property type="nucleotide sequence ID" value="NZ_WJBC01000004.1"/>
</dbReference>
<reference evidence="15 16" key="1">
    <citation type="journal article" date="2020" name="mSystems">
        <title>Defining Genomic and Predicted Metabolic Features of the Acetobacterium Genus.</title>
        <authorList>
            <person name="Ross D.E."/>
            <person name="Marshall C.W."/>
            <person name="Gulliver D."/>
            <person name="May H.D."/>
            <person name="Norman R.S."/>
        </authorList>
    </citation>
    <scope>NUCLEOTIDE SEQUENCE [LARGE SCALE GENOMIC DNA]</scope>
    <source>
        <strain evidence="15 16">DSM 8238</strain>
    </source>
</reference>
<comment type="similarity">
    <text evidence="2 13">Belongs to the class-I aminoacyl-tRNA synthetase family.</text>
</comment>
<evidence type="ECO:0000256" key="7">
    <source>
        <dbReference type="ARBA" id="ARBA00022741"/>
    </source>
</evidence>
<dbReference type="GO" id="GO:0004817">
    <property type="term" value="F:cysteine-tRNA ligase activity"/>
    <property type="evidence" value="ECO:0007669"/>
    <property type="project" value="UniProtKB-EC"/>
</dbReference>
<dbReference type="NCBIfam" id="TIGR00435">
    <property type="entry name" value="cysS"/>
    <property type="match status" value="1"/>
</dbReference>
<feature type="binding site" evidence="13">
    <location>
        <position position="267"/>
    </location>
    <ligand>
        <name>ATP</name>
        <dbReference type="ChEBI" id="CHEBI:30616"/>
    </ligand>
</feature>
<proteinExistence type="inferred from homology"/>
<dbReference type="Gene3D" id="3.40.50.620">
    <property type="entry name" value="HUPs"/>
    <property type="match status" value="1"/>
</dbReference>
<dbReference type="InterPro" id="IPR015273">
    <property type="entry name" value="Cys-tRNA-synt_Ia_DALR"/>
</dbReference>
<evidence type="ECO:0000256" key="9">
    <source>
        <dbReference type="ARBA" id="ARBA00022840"/>
    </source>
</evidence>
<keyword evidence="9 13" id="KW-0067">ATP-binding</keyword>
<dbReference type="PANTHER" id="PTHR10890">
    <property type="entry name" value="CYSTEINYL-TRNA SYNTHETASE"/>
    <property type="match status" value="1"/>
</dbReference>
<dbReference type="HAMAP" id="MF_00041">
    <property type="entry name" value="Cys_tRNA_synth"/>
    <property type="match status" value="1"/>
</dbReference>
<comment type="caution">
    <text evidence="15">The sequence shown here is derived from an EMBL/GenBank/DDBJ whole genome shotgun (WGS) entry which is preliminary data.</text>
</comment>
<keyword evidence="5 13" id="KW-0436">Ligase</keyword>
<accession>A0ABR6WSH0</accession>
<dbReference type="SMART" id="SM00840">
    <property type="entry name" value="DALR_2"/>
    <property type="match status" value="1"/>
</dbReference>
<feature type="binding site" evidence="13">
    <location>
        <position position="27"/>
    </location>
    <ligand>
        <name>Zn(2+)</name>
        <dbReference type="ChEBI" id="CHEBI:29105"/>
    </ligand>
</feature>
<dbReference type="InterPro" id="IPR056411">
    <property type="entry name" value="CysS_C"/>
</dbReference>
<feature type="binding site" evidence="13">
    <location>
        <position position="207"/>
    </location>
    <ligand>
        <name>Zn(2+)</name>
        <dbReference type="ChEBI" id="CHEBI:29105"/>
    </ligand>
</feature>
<evidence type="ECO:0000256" key="5">
    <source>
        <dbReference type="ARBA" id="ARBA00022598"/>
    </source>
</evidence>
<evidence type="ECO:0000256" key="12">
    <source>
        <dbReference type="ARBA" id="ARBA00047398"/>
    </source>
</evidence>
<organism evidence="15 16">
    <name type="scientific">Acetobacterium fimetarium</name>
    <dbReference type="NCBI Taxonomy" id="52691"/>
    <lineage>
        <taxon>Bacteria</taxon>
        <taxon>Bacillati</taxon>
        <taxon>Bacillota</taxon>
        <taxon>Clostridia</taxon>
        <taxon>Eubacteriales</taxon>
        <taxon>Eubacteriaceae</taxon>
        <taxon>Acetobacterium</taxon>
    </lineage>
</organism>
<dbReference type="InterPro" id="IPR014729">
    <property type="entry name" value="Rossmann-like_a/b/a_fold"/>
</dbReference>
<evidence type="ECO:0000256" key="1">
    <source>
        <dbReference type="ARBA" id="ARBA00004496"/>
    </source>
</evidence>
<evidence type="ECO:0000256" key="3">
    <source>
        <dbReference type="ARBA" id="ARBA00011245"/>
    </source>
</evidence>
<comment type="cofactor">
    <cofactor evidence="13">
        <name>Zn(2+)</name>
        <dbReference type="ChEBI" id="CHEBI:29105"/>
    </cofactor>
    <text evidence="13">Binds 1 zinc ion per subunit.</text>
</comment>
<keyword evidence="6 13" id="KW-0479">Metal-binding</keyword>
<evidence type="ECO:0000313" key="15">
    <source>
        <dbReference type="EMBL" id="MBC3803571.1"/>
    </source>
</evidence>
<dbReference type="EMBL" id="WJBC01000004">
    <property type="protein sequence ID" value="MBC3803571.1"/>
    <property type="molecule type" value="Genomic_DNA"/>
</dbReference>
<dbReference type="CDD" id="cd00672">
    <property type="entry name" value="CysRS_core"/>
    <property type="match status" value="1"/>
</dbReference>
<dbReference type="EC" id="6.1.1.16" evidence="13"/>
<dbReference type="SUPFAM" id="SSF47323">
    <property type="entry name" value="Anticodon-binding domain of a subclass of class I aminoacyl-tRNA synthetases"/>
    <property type="match status" value="1"/>
</dbReference>
<keyword evidence="8 13" id="KW-0862">Zinc</keyword>
<dbReference type="CDD" id="cd07963">
    <property type="entry name" value="Anticodon_Ia_Cys"/>
    <property type="match status" value="1"/>
</dbReference>
<evidence type="ECO:0000259" key="14">
    <source>
        <dbReference type="SMART" id="SM00840"/>
    </source>
</evidence>
<feature type="short sequence motif" description="'HIGH' region" evidence="13">
    <location>
        <begin position="29"/>
        <end position="39"/>
    </location>
</feature>
<evidence type="ECO:0000256" key="2">
    <source>
        <dbReference type="ARBA" id="ARBA00005594"/>
    </source>
</evidence>
<evidence type="ECO:0000256" key="13">
    <source>
        <dbReference type="HAMAP-Rule" id="MF_00041"/>
    </source>
</evidence>
<feature type="binding site" evidence="13">
    <location>
        <position position="232"/>
    </location>
    <ligand>
        <name>Zn(2+)</name>
        <dbReference type="ChEBI" id="CHEBI:29105"/>
    </ligand>
</feature>
<dbReference type="Proteomes" id="UP000603234">
    <property type="component" value="Unassembled WGS sequence"/>
</dbReference>
<sequence length="465" mass="53298">MKLYNTLTQKKETFVPIEAGKVRMYSCGPTVYNYFHIGNARPFIVFDVLRRFLEYTGYEVTFIQNFTDVDDKIINRSHEEGISPQAVSEKYIREYFVDADALGIKRASLHPKVSEHIPEIIQMIKTLEEKGLAYNIGGNVYYRVDHFRDYGKLSKQSIEDLKSGARIDINDEKQSPLDFALWKKKKEGEPYWESPWGQGRPGWHIECSAMSRKHLGETIDIHGGGQDLIFPHHENEIAQSEGSCGKPFANYWVHNGYININNEKMSKSKGNFFTVRDIAKTFDLEVVRMFLLMAHYRSPVNFSEPLLQQAQTALERLYTAKYQMLFLLEKAVAATASEDEIRWITALDKYKKSYIEAMEDDLNTADAISVIFELVRELNTFLDENSSKPAILAAQALFGELTTVLGLAVKEKETSLDADVEALIEQRQAARKAKDFKRSDEIRDQLLAMGIVLEDTREGVKWKKA</sequence>